<organism evidence="10">
    <name type="scientific">Menopon gallinae</name>
    <name type="common">poultry shaft louse</name>
    <dbReference type="NCBI Taxonomy" id="328185"/>
    <lineage>
        <taxon>Eukaryota</taxon>
        <taxon>Metazoa</taxon>
        <taxon>Ecdysozoa</taxon>
        <taxon>Arthropoda</taxon>
        <taxon>Hexapoda</taxon>
        <taxon>Insecta</taxon>
        <taxon>Pterygota</taxon>
        <taxon>Neoptera</taxon>
        <taxon>Paraneoptera</taxon>
        <taxon>Psocodea</taxon>
        <taxon>Troctomorpha</taxon>
        <taxon>Phthiraptera</taxon>
        <taxon>Amblycera</taxon>
        <taxon>Menoponidae</taxon>
        <taxon>Menopon</taxon>
    </lineage>
</organism>
<comment type="subcellular location">
    <subcellularLocation>
        <location evidence="1">Membrane</location>
        <topology evidence="1">Multi-pass membrane protein</topology>
    </subcellularLocation>
</comment>
<dbReference type="Pfam" id="PF08510">
    <property type="entry name" value="PIG-P"/>
    <property type="match status" value="1"/>
</dbReference>
<dbReference type="InterPro" id="IPR013717">
    <property type="entry name" value="PIG-P"/>
</dbReference>
<gene>
    <name evidence="10" type="ORF">PYX00_009746</name>
</gene>
<keyword evidence="7" id="KW-0808">Transferase</keyword>
<name>A0AAW2HC50_9NEOP</name>
<evidence type="ECO:0000256" key="6">
    <source>
        <dbReference type="ARBA" id="ARBA00023136"/>
    </source>
</evidence>
<dbReference type="PANTHER" id="PTHR46346">
    <property type="entry name" value="PHOSPHATIDYLINOSITOL N-ACETYLGLUCOSAMINYLTRANSFERASE SUBUNIT P"/>
    <property type="match status" value="1"/>
</dbReference>
<dbReference type="GO" id="GO:0005783">
    <property type="term" value="C:endoplasmic reticulum"/>
    <property type="evidence" value="ECO:0007669"/>
    <property type="project" value="TreeGrafter"/>
</dbReference>
<comment type="pathway">
    <text evidence="2 7">Glycolipid biosynthesis; glycosylphosphatidylinositol-anchor biosynthesis.</text>
</comment>
<sequence length="141" mass="15400">MSEHTPSPTPSRGVMGFVLYLASTCSFALYLIWAFVPDSVLHLLGITYYPQKYWAIALPVYVLMGIALFAFFIYPGLNLLMVPPLDSVKTITDSYAVYKKVEVKGGITSCRGAGEAANVHGIPTASDIAISEVCRTLYLNQ</sequence>
<dbReference type="GO" id="GO:0006506">
    <property type="term" value="P:GPI anchor biosynthetic process"/>
    <property type="evidence" value="ECO:0007669"/>
    <property type="project" value="UniProtKB-KW"/>
</dbReference>
<evidence type="ECO:0000313" key="10">
    <source>
        <dbReference type="EMBL" id="KAL0267494.1"/>
    </source>
</evidence>
<proteinExistence type="inferred from homology"/>
<keyword evidence="6 7" id="KW-0472">Membrane</keyword>
<dbReference type="InterPro" id="IPR016542">
    <property type="entry name" value="PIG-P_GPI19"/>
</dbReference>
<keyword evidence="4 8" id="KW-0812">Transmembrane</keyword>
<comment type="caution">
    <text evidence="10">The sequence shown here is derived from an EMBL/GenBank/DDBJ whole genome shotgun (WGS) entry which is preliminary data.</text>
</comment>
<evidence type="ECO:0000259" key="9">
    <source>
        <dbReference type="Pfam" id="PF08510"/>
    </source>
</evidence>
<feature type="transmembrane region" description="Helical" evidence="8">
    <location>
        <begin position="12"/>
        <end position="33"/>
    </location>
</feature>
<feature type="transmembrane region" description="Helical" evidence="8">
    <location>
        <begin position="53"/>
        <end position="74"/>
    </location>
</feature>
<dbReference type="PIRSF" id="PIRSF008765">
    <property type="entry name" value="PIG-P_GPI19"/>
    <property type="match status" value="1"/>
</dbReference>
<feature type="domain" description="PIG-P" evidence="9">
    <location>
        <begin position="12"/>
        <end position="138"/>
    </location>
</feature>
<protein>
    <recommendedName>
        <fullName evidence="7">Phosphatidylinositol N-acetylglucosaminyltransferase subunit P</fullName>
    </recommendedName>
</protein>
<evidence type="ECO:0000256" key="2">
    <source>
        <dbReference type="ARBA" id="ARBA00004687"/>
    </source>
</evidence>
<reference evidence="10" key="1">
    <citation type="journal article" date="2024" name="Gigascience">
        <title>Chromosome-level genome of the poultry shaft louse Menopon gallinae provides insight into the host-switching and adaptive evolution of parasitic lice.</title>
        <authorList>
            <person name="Xu Y."/>
            <person name="Ma L."/>
            <person name="Liu S."/>
            <person name="Liang Y."/>
            <person name="Liu Q."/>
            <person name="He Z."/>
            <person name="Tian L."/>
            <person name="Duan Y."/>
            <person name="Cai W."/>
            <person name="Li H."/>
            <person name="Song F."/>
        </authorList>
    </citation>
    <scope>NUCLEOTIDE SEQUENCE</scope>
    <source>
        <strain evidence="10">Cailab_2023a</strain>
    </source>
</reference>
<dbReference type="InterPro" id="IPR052263">
    <property type="entry name" value="GPI_Anchor_Biosynth"/>
</dbReference>
<dbReference type="AlphaFoldDB" id="A0AAW2HC50"/>
<comment type="similarity">
    <text evidence="7">Belongs to the PIGP family.</text>
</comment>
<evidence type="ECO:0000256" key="4">
    <source>
        <dbReference type="ARBA" id="ARBA00022692"/>
    </source>
</evidence>
<evidence type="ECO:0000256" key="8">
    <source>
        <dbReference type="SAM" id="Phobius"/>
    </source>
</evidence>
<accession>A0AAW2HC50</accession>
<dbReference type="EMBL" id="JARGDH010000005">
    <property type="protein sequence ID" value="KAL0267494.1"/>
    <property type="molecule type" value="Genomic_DNA"/>
</dbReference>
<comment type="function">
    <text evidence="7">Part of the complex catalyzing the transfer of N-acetylglucosamine from UDP-N-acetylglucosamine to phosphatidylinositol, the first step of GPI biosynthesis.</text>
</comment>
<dbReference type="GO" id="GO:0016020">
    <property type="term" value="C:membrane"/>
    <property type="evidence" value="ECO:0007669"/>
    <property type="project" value="UniProtKB-SubCell"/>
</dbReference>
<evidence type="ECO:0000256" key="7">
    <source>
        <dbReference type="PIRNR" id="PIRNR008765"/>
    </source>
</evidence>
<evidence type="ECO:0000256" key="3">
    <source>
        <dbReference type="ARBA" id="ARBA00022502"/>
    </source>
</evidence>
<dbReference type="PANTHER" id="PTHR46346:SF1">
    <property type="entry name" value="PHOSPHATIDYLINOSITOL N-ACETYLGLUCOSAMINYLTRANSFERASE SUBUNIT P"/>
    <property type="match status" value="1"/>
</dbReference>
<evidence type="ECO:0000256" key="1">
    <source>
        <dbReference type="ARBA" id="ARBA00004141"/>
    </source>
</evidence>
<keyword evidence="3 7" id="KW-0337">GPI-anchor biosynthesis</keyword>
<evidence type="ECO:0000256" key="5">
    <source>
        <dbReference type="ARBA" id="ARBA00022989"/>
    </source>
</evidence>
<dbReference type="GO" id="GO:0017176">
    <property type="term" value="F:phosphatidylinositol N-acetylglucosaminyltransferase activity"/>
    <property type="evidence" value="ECO:0007669"/>
    <property type="project" value="UniProtKB-UniRule"/>
</dbReference>
<keyword evidence="5 8" id="KW-1133">Transmembrane helix</keyword>